<dbReference type="InterPro" id="IPR051630">
    <property type="entry name" value="Corepressor-Demethylase"/>
</dbReference>
<feature type="repeat" description="TPR" evidence="9">
    <location>
        <begin position="317"/>
        <end position="350"/>
    </location>
</feature>
<keyword evidence="3" id="KW-0677">Repeat</keyword>
<evidence type="ECO:0000256" key="3">
    <source>
        <dbReference type="ARBA" id="ARBA00022737"/>
    </source>
</evidence>
<keyword evidence="12" id="KW-1185">Reference proteome</keyword>
<dbReference type="InterPro" id="IPR011990">
    <property type="entry name" value="TPR-like_helical_dom_sf"/>
</dbReference>
<dbReference type="Gene3D" id="1.25.40.10">
    <property type="entry name" value="Tetratricopeptide repeat domain"/>
    <property type="match status" value="2"/>
</dbReference>
<dbReference type="FunFam" id="1.25.40.10:FF:000078">
    <property type="entry name" value="Transcriptional corepressor Cyc8"/>
    <property type="match status" value="1"/>
</dbReference>
<dbReference type="PROSITE" id="PS50293">
    <property type="entry name" value="TPR_REGION"/>
    <property type="match status" value="1"/>
</dbReference>
<feature type="compositionally biased region" description="Basic and acidic residues" evidence="10">
    <location>
        <begin position="60"/>
        <end position="75"/>
    </location>
</feature>
<dbReference type="EMBL" id="CP054538">
    <property type="protein sequence ID" value="QSL65601.1"/>
    <property type="molecule type" value="Genomic_DNA"/>
</dbReference>
<feature type="region of interest" description="Disordered" evidence="10">
    <location>
        <begin position="505"/>
        <end position="641"/>
    </location>
</feature>
<feature type="repeat" description="TPR" evidence="9">
    <location>
        <begin position="243"/>
        <end position="276"/>
    </location>
</feature>
<feature type="compositionally biased region" description="Polar residues" evidence="10">
    <location>
        <begin position="521"/>
        <end position="544"/>
    </location>
</feature>
<evidence type="ECO:0000256" key="5">
    <source>
        <dbReference type="ARBA" id="ARBA00023015"/>
    </source>
</evidence>
<evidence type="ECO:0000256" key="2">
    <source>
        <dbReference type="ARBA" id="ARBA00022491"/>
    </source>
</evidence>
<dbReference type="GO" id="GO:0000978">
    <property type="term" value="F:RNA polymerase II cis-regulatory region sequence-specific DNA binding"/>
    <property type="evidence" value="ECO:0007669"/>
    <property type="project" value="TreeGrafter"/>
</dbReference>
<evidence type="ECO:0000256" key="1">
    <source>
        <dbReference type="ARBA" id="ARBA00004123"/>
    </source>
</evidence>
<feature type="compositionally biased region" description="Basic and acidic residues" evidence="10">
    <location>
        <begin position="738"/>
        <end position="754"/>
    </location>
</feature>
<evidence type="ECO:0000256" key="8">
    <source>
        <dbReference type="ARBA" id="ARBA00061082"/>
    </source>
</evidence>
<dbReference type="PANTHER" id="PTHR14017">
    <property type="entry name" value="LYSINE-SPECIFIC DEMETHYLASE"/>
    <property type="match status" value="1"/>
</dbReference>
<feature type="compositionally biased region" description="Polar residues" evidence="10">
    <location>
        <begin position="657"/>
        <end position="671"/>
    </location>
</feature>
<dbReference type="SUPFAM" id="SSF48452">
    <property type="entry name" value="TPR-like"/>
    <property type="match status" value="1"/>
</dbReference>
<feature type="region of interest" description="Disordered" evidence="10">
    <location>
        <begin position="657"/>
        <end position="790"/>
    </location>
</feature>
<feature type="compositionally biased region" description="Polar residues" evidence="10">
    <location>
        <begin position="110"/>
        <end position="125"/>
    </location>
</feature>
<feature type="repeat" description="TPR" evidence="9">
    <location>
        <begin position="280"/>
        <end position="313"/>
    </location>
</feature>
<feature type="repeat" description="TPR" evidence="9">
    <location>
        <begin position="173"/>
        <end position="206"/>
    </location>
</feature>
<feature type="compositionally biased region" description="Polar residues" evidence="10">
    <location>
        <begin position="816"/>
        <end position="843"/>
    </location>
</feature>
<dbReference type="PROSITE" id="PS50005">
    <property type="entry name" value="TPR"/>
    <property type="match status" value="7"/>
</dbReference>
<keyword evidence="7" id="KW-0539">Nucleus</keyword>
<evidence type="ECO:0000256" key="10">
    <source>
        <dbReference type="SAM" id="MobiDB-lite"/>
    </source>
</evidence>
<keyword evidence="5" id="KW-0805">Transcription regulation</keyword>
<dbReference type="Pfam" id="PF00515">
    <property type="entry name" value="TPR_1"/>
    <property type="match status" value="1"/>
</dbReference>
<dbReference type="AlphaFoldDB" id="A0A899FUZ4"/>
<evidence type="ECO:0000313" key="12">
    <source>
        <dbReference type="Proteomes" id="UP000663699"/>
    </source>
</evidence>
<accession>A0A899FUZ4</accession>
<feature type="region of interest" description="Disordered" evidence="10">
    <location>
        <begin position="32"/>
        <end position="125"/>
    </location>
</feature>
<dbReference type="Pfam" id="PF14559">
    <property type="entry name" value="TPR_19"/>
    <property type="match status" value="1"/>
</dbReference>
<feature type="compositionally biased region" description="Basic and acidic residues" evidence="10">
    <location>
        <begin position="702"/>
        <end position="731"/>
    </location>
</feature>
<dbReference type="SMART" id="SM00028">
    <property type="entry name" value="TPR"/>
    <property type="match status" value="10"/>
</dbReference>
<dbReference type="Gene3D" id="1.25.40.1040">
    <property type="match status" value="1"/>
</dbReference>
<dbReference type="Pfam" id="PF13181">
    <property type="entry name" value="TPR_8"/>
    <property type="match status" value="1"/>
</dbReference>
<comment type="subcellular location">
    <subcellularLocation>
        <location evidence="1">Nucleus</location>
    </subcellularLocation>
</comment>
<feature type="repeat" description="TPR" evidence="9">
    <location>
        <begin position="389"/>
        <end position="422"/>
    </location>
</feature>
<dbReference type="GO" id="GO:0031490">
    <property type="term" value="F:chromatin DNA binding"/>
    <property type="evidence" value="ECO:0007669"/>
    <property type="project" value="TreeGrafter"/>
</dbReference>
<evidence type="ECO:0000256" key="7">
    <source>
        <dbReference type="ARBA" id="ARBA00023242"/>
    </source>
</evidence>
<dbReference type="FunFam" id="1.25.40.10:FF:000403">
    <property type="entry name" value="General transcriptional repressor, putative"/>
    <property type="match status" value="1"/>
</dbReference>
<dbReference type="GO" id="GO:0005634">
    <property type="term" value="C:nucleus"/>
    <property type="evidence" value="ECO:0007669"/>
    <property type="project" value="UniProtKB-SubCell"/>
</dbReference>
<gene>
    <name evidence="11" type="ORF">MERGE_002914</name>
</gene>
<feature type="compositionally biased region" description="Basic and acidic residues" evidence="10">
    <location>
        <begin position="41"/>
        <end position="51"/>
    </location>
</feature>
<feature type="repeat" description="TPR" evidence="9">
    <location>
        <begin position="139"/>
        <end position="172"/>
    </location>
</feature>
<comment type="similarity">
    <text evidence="8">Belongs to the CYC8/SSN6 family.</text>
</comment>
<feature type="compositionally biased region" description="Polar residues" evidence="10">
    <location>
        <begin position="855"/>
        <end position="864"/>
    </location>
</feature>
<proteinExistence type="inferred from homology"/>
<evidence type="ECO:0000256" key="9">
    <source>
        <dbReference type="PROSITE-ProRule" id="PRU00339"/>
    </source>
</evidence>
<organism evidence="11 12">
    <name type="scientific">Pneumocystis wakefieldiae</name>
    <dbReference type="NCBI Taxonomy" id="38082"/>
    <lineage>
        <taxon>Eukaryota</taxon>
        <taxon>Fungi</taxon>
        <taxon>Dikarya</taxon>
        <taxon>Ascomycota</taxon>
        <taxon>Taphrinomycotina</taxon>
        <taxon>Pneumocystomycetes</taxon>
        <taxon>Pneumocystaceae</taxon>
        <taxon>Pneumocystis</taxon>
    </lineage>
</organism>
<feature type="compositionally biased region" description="Basic and acidic residues" evidence="10">
    <location>
        <begin position="763"/>
        <end position="780"/>
    </location>
</feature>
<keyword evidence="2" id="KW-0678">Repressor</keyword>
<reference evidence="11" key="1">
    <citation type="submission" date="2020-06" db="EMBL/GenBank/DDBJ databases">
        <title>Genomes of multiple members of Pneumocystis genus reveal paths to human pathogen Pneumocystis jirovecii.</title>
        <authorList>
            <person name="Cisse O.H."/>
            <person name="Ma L."/>
            <person name="Dekker J."/>
            <person name="Khil P."/>
            <person name="Jo J."/>
            <person name="Brenchley J."/>
            <person name="Blair R."/>
            <person name="Pahar B."/>
            <person name="Chabe M."/>
            <person name="Van Rompay K.A."/>
            <person name="Keesler R."/>
            <person name="Sukura A."/>
            <person name="Hirsch V."/>
            <person name="Kutty G."/>
            <person name="Liu Y."/>
            <person name="Peng L."/>
            <person name="Chen J."/>
            <person name="Song J."/>
            <person name="Weissenbacher-Lang C."/>
            <person name="Xu J."/>
            <person name="Upham N.S."/>
            <person name="Stajich J.E."/>
            <person name="Cuomo C.A."/>
            <person name="Cushion M.T."/>
            <person name="Kovacs J.A."/>
        </authorList>
    </citation>
    <scope>NUCLEOTIDE SEQUENCE</scope>
    <source>
        <strain evidence="11">2A</strain>
    </source>
</reference>
<keyword evidence="6" id="KW-0804">Transcription</keyword>
<sequence length="885" mass="101050">MADGEDGLTDWRIGPAGSIQLKPEIRLLTHKSSFSSVKTKKTLETREEGPRRATRRRRKKQEELDRDNVIRDTTHDSLSATAIDVSDPSVISGPSSIPPPSTSTVPPSTLAASTETPSVLSGSLSSTRTALQRLSTMNEETWLQIGRLAEQMNEYERALTSYECVLRHNPYSVPAMTQIALILHANEQYQRAAEYFQSILNIDQSNGEIWGSLGHCYLMMDDLQKTYTAYQQALYHLQNPKDPKLWYGIGVFYDRYGSLEYAEEAFSYTIQIDPFFEKANEVYFRLGVIYRQQHKYAQSLECFRYILQNPPKSLTKTDIWFQIGQVYEQQKEYKLAKDVYEHILSENPEHAKVLQQLGWLCHQPNTSFTNQDHAIQYLTKSLEIDSHDVQTWYFLGRCYMAQQKYNKAYEAYQQAVYRDGRNPTFWCSIGVLYYQINQYRDALDAYFRAIRLNPYISEVWYDLGTLYESCNNQIGDALNAYQRAAELDPGNPHIKSRLQYLRSGKATGSHHTTALPHPQDINPSNCQNSSLPTEVSTQWSKSPHSSALLSSATNDDLGKLPLLRPRSNELDSPLPAQTSDVSKKSFIPVTSNERHEQHTLSPTNYHHHIPNPYDHERSNHPNHPHHTSIYPLQSPLESHNGSHPVYHLSCPGNITEESSLTPIHSNTFNTNHDMKHLKNNQPSSHSSHTNHSKSSKQSLESIIHHDTKEPWDTTKRQREWDEKSEAYEQKKSSSLKFGTKELSYEKTTEKKEPFSHSSFPRKVSKESLKVKELESKELPKSSKYGSSSAQKNLSLTFSSISPASKSLESLESDDSNQLINNSAKSNSEFIKSNNLVELSNDGNIDTDAIKDSISKNEWSSSENTQKIELTVRKININENYDNDNE</sequence>
<dbReference type="InterPro" id="IPR019734">
    <property type="entry name" value="TPR_rpt"/>
</dbReference>
<dbReference type="Proteomes" id="UP000663699">
    <property type="component" value="Chromosome 7"/>
</dbReference>
<feature type="repeat" description="TPR" evidence="9">
    <location>
        <begin position="423"/>
        <end position="456"/>
    </location>
</feature>
<dbReference type="GO" id="GO:0000122">
    <property type="term" value="P:negative regulation of transcription by RNA polymerase II"/>
    <property type="evidence" value="ECO:0007669"/>
    <property type="project" value="TreeGrafter"/>
</dbReference>
<name>A0A899FUZ4_9ASCO</name>
<evidence type="ECO:0000256" key="4">
    <source>
        <dbReference type="ARBA" id="ARBA00022803"/>
    </source>
</evidence>
<dbReference type="OrthoDB" id="418911at2759"/>
<evidence type="ECO:0000256" key="6">
    <source>
        <dbReference type="ARBA" id="ARBA00023163"/>
    </source>
</evidence>
<dbReference type="Pfam" id="PF13432">
    <property type="entry name" value="TPR_16"/>
    <property type="match status" value="1"/>
</dbReference>
<evidence type="ECO:0008006" key="13">
    <source>
        <dbReference type="Google" id="ProtNLM"/>
    </source>
</evidence>
<feature type="compositionally biased region" description="Low complexity" evidence="10">
    <location>
        <begin position="84"/>
        <end position="95"/>
    </location>
</feature>
<feature type="region of interest" description="Disordered" evidence="10">
    <location>
        <begin position="805"/>
        <end position="864"/>
    </location>
</feature>
<keyword evidence="4 9" id="KW-0802">TPR repeat</keyword>
<dbReference type="GO" id="GO:0017053">
    <property type="term" value="C:transcription repressor complex"/>
    <property type="evidence" value="ECO:0007669"/>
    <property type="project" value="TreeGrafter"/>
</dbReference>
<dbReference type="PANTHER" id="PTHR14017:SF1">
    <property type="entry name" value="LD02225P"/>
    <property type="match status" value="1"/>
</dbReference>
<evidence type="ECO:0000313" key="11">
    <source>
        <dbReference type="EMBL" id="QSL65601.1"/>
    </source>
</evidence>
<protein>
    <recommendedName>
        <fullName evidence="13">UDP-N-acetylglucosamine--peptide N-acetylglucosaminyltransferase SPINDLY</fullName>
    </recommendedName>
</protein>